<reference evidence="2" key="1">
    <citation type="journal article" date="2019" name="Int. J. Syst. Evol. Microbiol.">
        <title>The Global Catalogue of Microorganisms (GCM) 10K type strain sequencing project: providing services to taxonomists for standard genome sequencing and annotation.</title>
        <authorList>
            <consortium name="The Broad Institute Genomics Platform"/>
            <consortium name="The Broad Institute Genome Sequencing Center for Infectious Disease"/>
            <person name="Wu L."/>
            <person name="Ma J."/>
        </authorList>
    </citation>
    <scope>NUCLEOTIDE SEQUENCE [LARGE SCALE GENOMIC DNA]</scope>
    <source>
        <strain evidence="2">CGMCC 1.15043</strain>
    </source>
</reference>
<gene>
    <name evidence="1" type="ORF">GCM10008018_29230</name>
</gene>
<dbReference type="EMBL" id="BMHE01000013">
    <property type="protein sequence ID" value="GFZ81666.1"/>
    <property type="molecule type" value="Genomic_DNA"/>
</dbReference>
<sequence length="92" mass="10336">MNPSVLKCFACGYGTEIELDQPFINVQVEPNDSHARFTTKENSRKITVELYGCPKCGTIQMKKRLQSSKGGTPSVCSLFFFLLQKTEQLTNL</sequence>
<dbReference type="Proteomes" id="UP000615455">
    <property type="component" value="Unassembled WGS sequence"/>
</dbReference>
<organism evidence="1 2">
    <name type="scientific">Paenibacillus marchantiophytorum</name>
    <dbReference type="NCBI Taxonomy" id="1619310"/>
    <lineage>
        <taxon>Bacteria</taxon>
        <taxon>Bacillati</taxon>
        <taxon>Bacillota</taxon>
        <taxon>Bacilli</taxon>
        <taxon>Bacillales</taxon>
        <taxon>Paenibacillaceae</taxon>
        <taxon>Paenibacillus</taxon>
    </lineage>
</organism>
<evidence type="ECO:0000313" key="1">
    <source>
        <dbReference type="EMBL" id="GFZ81666.1"/>
    </source>
</evidence>
<keyword evidence="2" id="KW-1185">Reference proteome</keyword>
<evidence type="ECO:0000313" key="2">
    <source>
        <dbReference type="Proteomes" id="UP000615455"/>
    </source>
</evidence>
<accession>A0ABQ1EPU5</accession>
<proteinExistence type="predicted"/>
<protein>
    <submittedName>
        <fullName evidence="1">Uncharacterized protein</fullName>
    </submittedName>
</protein>
<comment type="caution">
    <text evidence="1">The sequence shown here is derived from an EMBL/GenBank/DDBJ whole genome shotgun (WGS) entry which is preliminary data.</text>
</comment>
<dbReference type="RefSeq" id="WP_189012593.1">
    <property type="nucleotide sequence ID" value="NZ_BMHE01000013.1"/>
</dbReference>
<name>A0ABQ1EPU5_9BACL</name>